<accession>A0A505DN47</accession>
<comment type="caution">
    <text evidence="3">The sequence shown here is derived from an EMBL/GenBank/DDBJ whole genome shotgun (WGS) entry which is preliminary data.</text>
</comment>
<dbReference type="Proteomes" id="UP000317378">
    <property type="component" value="Unassembled WGS sequence"/>
</dbReference>
<sequence length="312" mass="33355">MSTLAASPAQPAPSHRRRRNRTLLLVTIGITALSVLAYVLIRPGSADAAGEDLEYVVNADGTSIAFFDQLNDFEVQMDLTALKQETGKAERADVEAAFAEANKVSQEVTGWNLEKDIPKMKTEAKRFRDEIAGADFGSVDDNNRVKDMTVALFENSKSNLGAECRDRCLASPIGTTVARTVFLGGIATIGALTLSAAGVAGLPAAGIMVGIVWGVNLMILATELFDRQRANADAAQQAAVRQQANHALVQMMTLGRTAVEQAVEQAGGDRNRVNVQAERTARAAAARQNGGDPQPEPDQSFIDQMDMILDQV</sequence>
<protein>
    <submittedName>
        <fullName evidence="3">Uncharacterized protein</fullName>
    </submittedName>
</protein>
<name>A0A505DN47_9ACTN</name>
<evidence type="ECO:0000256" key="1">
    <source>
        <dbReference type="SAM" id="MobiDB-lite"/>
    </source>
</evidence>
<keyword evidence="4" id="KW-1185">Reference proteome</keyword>
<dbReference type="EMBL" id="VCHX02000119">
    <property type="protein sequence ID" value="TPQ21341.1"/>
    <property type="molecule type" value="Genomic_DNA"/>
</dbReference>
<keyword evidence="2" id="KW-0812">Transmembrane</keyword>
<dbReference type="AlphaFoldDB" id="A0A505DN47"/>
<proteinExistence type="predicted"/>
<gene>
    <name evidence="3" type="ORF">FGD71_015425</name>
</gene>
<reference evidence="3 4" key="1">
    <citation type="submission" date="2019-06" db="EMBL/GenBank/DDBJ databases">
        <title>Streptomyces sporangiiformans sp. nov., a novel actinomycete isolated from soil in Mount Song.</title>
        <authorList>
            <person name="Han L."/>
        </authorList>
    </citation>
    <scope>NUCLEOTIDE SEQUENCE [LARGE SCALE GENOMIC DNA]</scope>
    <source>
        <strain evidence="3 4">NEAU-SSA 1</strain>
    </source>
</reference>
<organism evidence="3 4">
    <name type="scientific">Streptomyces sporangiiformans</name>
    <dbReference type="NCBI Taxonomy" id="2315329"/>
    <lineage>
        <taxon>Bacteria</taxon>
        <taxon>Bacillati</taxon>
        <taxon>Actinomycetota</taxon>
        <taxon>Actinomycetes</taxon>
        <taxon>Kitasatosporales</taxon>
        <taxon>Streptomycetaceae</taxon>
        <taxon>Streptomyces</taxon>
    </lineage>
</organism>
<dbReference type="OrthoDB" id="9952119at2"/>
<feature type="transmembrane region" description="Helical" evidence="2">
    <location>
        <begin position="23"/>
        <end position="41"/>
    </location>
</feature>
<evidence type="ECO:0000256" key="2">
    <source>
        <dbReference type="SAM" id="Phobius"/>
    </source>
</evidence>
<evidence type="ECO:0000313" key="4">
    <source>
        <dbReference type="Proteomes" id="UP000317378"/>
    </source>
</evidence>
<feature type="region of interest" description="Disordered" evidence="1">
    <location>
        <begin position="279"/>
        <end position="300"/>
    </location>
</feature>
<evidence type="ECO:0000313" key="3">
    <source>
        <dbReference type="EMBL" id="TPQ21341.1"/>
    </source>
</evidence>
<dbReference type="RefSeq" id="WP_119101035.1">
    <property type="nucleotide sequence ID" value="NZ_QXMJ01000119.1"/>
</dbReference>
<keyword evidence="2" id="KW-0472">Membrane</keyword>
<keyword evidence="2" id="KW-1133">Transmembrane helix</keyword>